<evidence type="ECO:0000313" key="4">
    <source>
        <dbReference type="Proteomes" id="UP000188929"/>
    </source>
</evidence>
<dbReference type="InterPro" id="IPR000551">
    <property type="entry name" value="MerR-type_HTH_dom"/>
</dbReference>
<dbReference type="SMART" id="SM00871">
    <property type="entry name" value="AraC_E_bind"/>
    <property type="match status" value="1"/>
</dbReference>
<dbReference type="Gene3D" id="1.10.1660.10">
    <property type="match status" value="1"/>
</dbReference>
<dbReference type="PANTHER" id="PTHR30204">
    <property type="entry name" value="REDOX-CYCLING DRUG-SENSING TRANSCRIPTIONAL ACTIVATOR SOXR"/>
    <property type="match status" value="1"/>
</dbReference>
<dbReference type="Pfam" id="PF13411">
    <property type="entry name" value="MerR_1"/>
    <property type="match status" value="1"/>
</dbReference>
<dbReference type="CDD" id="cd01107">
    <property type="entry name" value="HTH_BmrR"/>
    <property type="match status" value="1"/>
</dbReference>
<dbReference type="PANTHER" id="PTHR30204:SF97">
    <property type="entry name" value="MERR FAMILY REGULATORY PROTEIN"/>
    <property type="match status" value="1"/>
</dbReference>
<dbReference type="InterPro" id="IPR011256">
    <property type="entry name" value="Reg_factor_effector_dom_sf"/>
</dbReference>
<reference evidence="4" key="1">
    <citation type="submission" date="2016-10" db="EMBL/GenBank/DDBJ databases">
        <title>Frankia sp. NRRL B-16386 Genome sequencing.</title>
        <authorList>
            <person name="Ghodhbane-Gtari F."/>
            <person name="Swanson E."/>
            <person name="Gueddou A."/>
            <person name="Hezbri K."/>
            <person name="Ktari K."/>
            <person name="Nouioui I."/>
            <person name="Morris K."/>
            <person name="Simpson S."/>
            <person name="Abebe-Akele F."/>
            <person name="Thomas K."/>
            <person name="Gtari M."/>
            <person name="Tisa L.S."/>
        </authorList>
    </citation>
    <scope>NUCLEOTIDE SEQUENCE [LARGE SCALE GENOMIC DNA]</scope>
    <source>
        <strain evidence="4">NRRL B-16386</strain>
    </source>
</reference>
<sequence length="280" mass="30316">MFEPDPVVPIGEFSRLTYLSVKTLRHYHDVGLLEPASIDPSTGYRRYSLDQVPRAHLIRRLRDLDMPVPEVRAVLRAPDDGARDATIRSHLERMEAELARTRGVVASLRELLSPVPAAPLAVAFLDVPARPVFAVRAIVSAADAGGWYADARLLLDSALAHVDVRAAGPHGATWSHEYFEDERGEVAAFVPVPRGAAPRPRDVVAGVEGIELASGRFAVAEHLGGFDDFDRTYGALGSHVVRHAVGLPDAIREVYRIEPGGGGDASAARTDVYWPVRSAA</sequence>
<dbReference type="STRING" id="1834516.BL253_28545"/>
<dbReference type="SMART" id="SM00422">
    <property type="entry name" value="HTH_MERR"/>
    <property type="match status" value="1"/>
</dbReference>
<dbReference type="PROSITE" id="PS50937">
    <property type="entry name" value="HTH_MERR_2"/>
    <property type="match status" value="1"/>
</dbReference>
<evidence type="ECO:0000259" key="2">
    <source>
        <dbReference type="PROSITE" id="PS50937"/>
    </source>
</evidence>
<dbReference type="Proteomes" id="UP000188929">
    <property type="component" value="Unassembled WGS sequence"/>
</dbReference>
<name>A0A1V2I4G0_9ACTN</name>
<dbReference type="GO" id="GO:0003700">
    <property type="term" value="F:DNA-binding transcription factor activity"/>
    <property type="evidence" value="ECO:0007669"/>
    <property type="project" value="InterPro"/>
</dbReference>
<dbReference type="SUPFAM" id="SSF55136">
    <property type="entry name" value="Probable bacterial effector-binding domain"/>
    <property type="match status" value="1"/>
</dbReference>
<evidence type="ECO:0000313" key="3">
    <source>
        <dbReference type="EMBL" id="ONH24959.1"/>
    </source>
</evidence>
<dbReference type="Gene3D" id="3.20.80.10">
    <property type="entry name" value="Regulatory factor, effector binding domain"/>
    <property type="match status" value="1"/>
</dbReference>
<organism evidence="3 4">
    <name type="scientific">Pseudofrankia asymbiotica</name>
    <dbReference type="NCBI Taxonomy" id="1834516"/>
    <lineage>
        <taxon>Bacteria</taxon>
        <taxon>Bacillati</taxon>
        <taxon>Actinomycetota</taxon>
        <taxon>Actinomycetes</taxon>
        <taxon>Frankiales</taxon>
        <taxon>Frankiaceae</taxon>
        <taxon>Pseudofrankia</taxon>
    </lineage>
</organism>
<evidence type="ECO:0000256" key="1">
    <source>
        <dbReference type="ARBA" id="ARBA00023125"/>
    </source>
</evidence>
<dbReference type="InterPro" id="IPR009061">
    <property type="entry name" value="DNA-bd_dom_put_sf"/>
</dbReference>
<dbReference type="InterPro" id="IPR047057">
    <property type="entry name" value="MerR_fam"/>
</dbReference>
<dbReference type="SUPFAM" id="SSF46955">
    <property type="entry name" value="Putative DNA-binding domain"/>
    <property type="match status" value="1"/>
</dbReference>
<gene>
    <name evidence="3" type="ORF">BL253_28545</name>
</gene>
<keyword evidence="1" id="KW-0238">DNA-binding</keyword>
<accession>A0A1V2I4G0</accession>
<dbReference type="AlphaFoldDB" id="A0A1V2I4G0"/>
<dbReference type="RefSeq" id="WP_076820487.1">
    <property type="nucleotide sequence ID" value="NZ_MOMC01000065.1"/>
</dbReference>
<comment type="caution">
    <text evidence="3">The sequence shown here is derived from an EMBL/GenBank/DDBJ whole genome shotgun (WGS) entry which is preliminary data.</text>
</comment>
<feature type="domain" description="HTH merR-type" evidence="2">
    <location>
        <begin position="7"/>
        <end position="77"/>
    </location>
</feature>
<proteinExistence type="predicted"/>
<protein>
    <submittedName>
        <fullName evidence="3">MerR family transcriptional regulator</fullName>
    </submittedName>
</protein>
<dbReference type="InterPro" id="IPR010499">
    <property type="entry name" value="AraC_E-bd"/>
</dbReference>
<keyword evidence="4" id="KW-1185">Reference proteome</keyword>
<dbReference type="EMBL" id="MOMC01000065">
    <property type="protein sequence ID" value="ONH24959.1"/>
    <property type="molecule type" value="Genomic_DNA"/>
</dbReference>
<dbReference type="GO" id="GO:0003677">
    <property type="term" value="F:DNA binding"/>
    <property type="evidence" value="ECO:0007669"/>
    <property type="project" value="UniProtKB-KW"/>
</dbReference>
<dbReference type="OrthoDB" id="7849865at2"/>